<reference evidence="2 3" key="1">
    <citation type="submission" date="2019-03" db="EMBL/GenBank/DDBJ databases">
        <title>Genomic Encyclopedia of Type Strains, Phase IV (KMG-IV): sequencing the most valuable type-strain genomes for metagenomic binning, comparative biology and taxonomic classification.</title>
        <authorList>
            <person name="Goeker M."/>
        </authorList>
    </citation>
    <scope>NUCLEOTIDE SEQUENCE [LARGE SCALE GENOMIC DNA]</scope>
    <source>
        <strain evidence="2 3">DSM 103428</strain>
    </source>
</reference>
<evidence type="ECO:0000313" key="2">
    <source>
        <dbReference type="EMBL" id="TCK74062.1"/>
    </source>
</evidence>
<proteinExistence type="predicted"/>
<feature type="transmembrane region" description="Helical" evidence="1">
    <location>
        <begin position="61"/>
        <end position="80"/>
    </location>
</feature>
<evidence type="ECO:0000313" key="3">
    <source>
        <dbReference type="Proteomes" id="UP000295210"/>
    </source>
</evidence>
<keyword evidence="1" id="KW-1133">Transmembrane helix</keyword>
<dbReference type="AlphaFoldDB" id="A0A4R1L771"/>
<evidence type="ECO:0000256" key="1">
    <source>
        <dbReference type="SAM" id="Phobius"/>
    </source>
</evidence>
<protein>
    <submittedName>
        <fullName evidence="2">Uncharacterized protein</fullName>
    </submittedName>
</protein>
<sequence length="260" mass="28015">MPNSTTTANSKLTIISMALLALAASSLLHEGLGHGLTAYLRGDIPTLLTSNHLDDLRPDRLVDAGGTLVNLLAGSLAMFLSTRAHLPNLRYFLWLLASFNLMDGAGYFLFSGIIGVGDWEAVIGGLPHYLALRITMTIFGAALYFLVVKLMMRVLQPFCPDRTQHRGLYNTVGRLPYYAACAFYCLAGAFDPLGVKLLLLSTIPAAFGGNSGFMWADSLLPKHSDATPLTVARSPAWMIAALVIGIAYILTLGRGIPLHH</sequence>
<feature type="transmembrane region" description="Helical" evidence="1">
    <location>
        <begin position="92"/>
        <end position="114"/>
    </location>
</feature>
<comment type="caution">
    <text evidence="2">The sequence shown here is derived from an EMBL/GenBank/DDBJ whole genome shotgun (WGS) entry which is preliminary data.</text>
</comment>
<dbReference type="OrthoDB" id="115726at2"/>
<name>A0A4R1L771_9BACT</name>
<feature type="transmembrane region" description="Helical" evidence="1">
    <location>
        <begin position="236"/>
        <end position="256"/>
    </location>
</feature>
<gene>
    <name evidence="2" type="ORF">C7378_1682</name>
</gene>
<accession>A0A4R1L771</accession>
<keyword evidence="1" id="KW-0472">Membrane</keyword>
<dbReference type="RefSeq" id="WP_131994572.1">
    <property type="nucleotide sequence ID" value="NZ_SMGK01000002.1"/>
</dbReference>
<dbReference type="EMBL" id="SMGK01000002">
    <property type="protein sequence ID" value="TCK74062.1"/>
    <property type="molecule type" value="Genomic_DNA"/>
</dbReference>
<keyword evidence="3" id="KW-1185">Reference proteome</keyword>
<organism evidence="2 3">
    <name type="scientific">Acidipila rosea</name>
    <dbReference type="NCBI Taxonomy" id="768535"/>
    <lineage>
        <taxon>Bacteria</taxon>
        <taxon>Pseudomonadati</taxon>
        <taxon>Acidobacteriota</taxon>
        <taxon>Terriglobia</taxon>
        <taxon>Terriglobales</taxon>
        <taxon>Acidobacteriaceae</taxon>
        <taxon>Acidipila</taxon>
    </lineage>
</organism>
<dbReference type="Proteomes" id="UP000295210">
    <property type="component" value="Unassembled WGS sequence"/>
</dbReference>
<keyword evidence="1" id="KW-0812">Transmembrane</keyword>
<feature type="transmembrane region" description="Helical" evidence="1">
    <location>
        <begin position="126"/>
        <end position="147"/>
    </location>
</feature>